<dbReference type="PANTHER" id="PTHR24567:SF68">
    <property type="entry name" value="DNA-BINDING TRANSCRIPTIONAL DUAL REGULATOR CRP"/>
    <property type="match status" value="1"/>
</dbReference>
<name>A0A3T0E634_9PROT</name>
<proteinExistence type="predicted"/>
<dbReference type="Gene3D" id="2.60.120.10">
    <property type="entry name" value="Jelly Rolls"/>
    <property type="match status" value="1"/>
</dbReference>
<evidence type="ECO:0000313" key="4">
    <source>
        <dbReference type="EMBL" id="AZU02835.1"/>
    </source>
</evidence>
<dbReference type="InterPro" id="IPR036390">
    <property type="entry name" value="WH_DNA-bd_sf"/>
</dbReference>
<evidence type="ECO:0000256" key="3">
    <source>
        <dbReference type="ARBA" id="ARBA00023163"/>
    </source>
</evidence>
<dbReference type="SUPFAM" id="SSF46785">
    <property type="entry name" value="Winged helix' DNA-binding domain"/>
    <property type="match status" value="1"/>
</dbReference>
<dbReference type="EMBL" id="CP018911">
    <property type="protein sequence ID" value="AZU02835.1"/>
    <property type="molecule type" value="Genomic_DNA"/>
</dbReference>
<dbReference type="PANTHER" id="PTHR24567">
    <property type="entry name" value="CRP FAMILY TRANSCRIPTIONAL REGULATORY PROTEIN"/>
    <property type="match status" value="1"/>
</dbReference>
<dbReference type="AlphaFoldDB" id="A0A3T0E634"/>
<dbReference type="InterPro" id="IPR050397">
    <property type="entry name" value="Env_Response_Regulators"/>
</dbReference>
<evidence type="ECO:0000256" key="2">
    <source>
        <dbReference type="ARBA" id="ARBA00023125"/>
    </source>
</evidence>
<dbReference type="KEGG" id="gak:X907_0287"/>
<dbReference type="SUPFAM" id="SSF51206">
    <property type="entry name" value="cAMP-binding domain-like"/>
    <property type="match status" value="1"/>
</dbReference>
<dbReference type="GO" id="GO:0005829">
    <property type="term" value="C:cytosol"/>
    <property type="evidence" value="ECO:0007669"/>
    <property type="project" value="TreeGrafter"/>
</dbReference>
<keyword evidence="5" id="KW-1185">Reference proteome</keyword>
<dbReference type="CDD" id="cd00038">
    <property type="entry name" value="CAP_ED"/>
    <property type="match status" value="1"/>
</dbReference>
<gene>
    <name evidence="4" type="ORF">X907_0287</name>
</gene>
<evidence type="ECO:0000256" key="1">
    <source>
        <dbReference type="ARBA" id="ARBA00023015"/>
    </source>
</evidence>
<keyword evidence="1" id="KW-0805">Transcription regulation</keyword>
<dbReference type="InterPro" id="IPR036388">
    <property type="entry name" value="WH-like_DNA-bd_sf"/>
</dbReference>
<dbReference type="InterPro" id="IPR018490">
    <property type="entry name" value="cNMP-bd_dom_sf"/>
</dbReference>
<dbReference type="GO" id="GO:0003677">
    <property type="term" value="F:DNA binding"/>
    <property type="evidence" value="ECO:0007669"/>
    <property type="project" value="UniProtKB-KW"/>
</dbReference>
<keyword evidence="3" id="KW-0804">Transcription</keyword>
<reference evidence="4 5" key="1">
    <citation type="submission" date="2016-12" db="EMBL/GenBank/DDBJ databases">
        <title>The genome of dimorphic prosthecate Glycocaulis alkaliphilus 6b-8t, isolated from crude oil dictates its adaptability in petroleum environments.</title>
        <authorList>
            <person name="Wu X.-L."/>
            <person name="Geng S."/>
        </authorList>
    </citation>
    <scope>NUCLEOTIDE SEQUENCE [LARGE SCALE GENOMIC DNA]</scope>
    <source>
        <strain evidence="4 5">6B-8</strain>
    </source>
</reference>
<dbReference type="InterPro" id="IPR012318">
    <property type="entry name" value="HTH_CRP"/>
</dbReference>
<protein>
    <submittedName>
        <fullName evidence="4">Crp-Fnr family transcriptional regulator</fullName>
    </submittedName>
</protein>
<dbReference type="RefSeq" id="WP_170175411.1">
    <property type="nucleotide sequence ID" value="NZ_BMFB01000006.1"/>
</dbReference>
<organism evidence="4 5">
    <name type="scientific">Glycocaulis alkaliphilus</name>
    <dbReference type="NCBI Taxonomy" id="1434191"/>
    <lineage>
        <taxon>Bacteria</taxon>
        <taxon>Pseudomonadati</taxon>
        <taxon>Pseudomonadota</taxon>
        <taxon>Alphaproteobacteria</taxon>
        <taxon>Maricaulales</taxon>
        <taxon>Maricaulaceae</taxon>
        <taxon>Glycocaulis</taxon>
    </lineage>
</organism>
<dbReference type="Proteomes" id="UP000286954">
    <property type="component" value="Chromosome"/>
</dbReference>
<dbReference type="PROSITE" id="PS51063">
    <property type="entry name" value="HTH_CRP_2"/>
    <property type="match status" value="1"/>
</dbReference>
<sequence>MTSPLILRLRHHGKLGDRAAQALLACRKRNRLVEPGHCLMRQAERTSSLFWIESGWAMRYRNLANGRRQILNMLLPGDICDLQGLIDTRADHSVKAMTAVMLCEVDPARFLQLLHDDPEVATSLLWSVVQEEGILREHIVRIGRRSARVRLAHLLLELVRRQALGGGPSDGLVEVALTREVMADCLGLTPVHVSRTLSELRREGLVVLEAQGRLRITDIDALAREADYDTRYLHLARPDHALDLAGAGQA</sequence>
<dbReference type="SMART" id="SM00419">
    <property type="entry name" value="HTH_CRP"/>
    <property type="match status" value="1"/>
</dbReference>
<dbReference type="GO" id="GO:0003700">
    <property type="term" value="F:DNA-binding transcription factor activity"/>
    <property type="evidence" value="ECO:0007669"/>
    <property type="project" value="TreeGrafter"/>
</dbReference>
<dbReference type="CDD" id="cd00092">
    <property type="entry name" value="HTH_CRP"/>
    <property type="match status" value="1"/>
</dbReference>
<dbReference type="PROSITE" id="PS50042">
    <property type="entry name" value="CNMP_BINDING_3"/>
    <property type="match status" value="1"/>
</dbReference>
<dbReference type="Pfam" id="PF13545">
    <property type="entry name" value="HTH_Crp_2"/>
    <property type="match status" value="1"/>
</dbReference>
<evidence type="ECO:0000313" key="5">
    <source>
        <dbReference type="Proteomes" id="UP000286954"/>
    </source>
</evidence>
<dbReference type="InterPro" id="IPR014710">
    <property type="entry name" value="RmlC-like_jellyroll"/>
</dbReference>
<dbReference type="Pfam" id="PF00027">
    <property type="entry name" value="cNMP_binding"/>
    <property type="match status" value="1"/>
</dbReference>
<accession>A0A3T0E634</accession>
<dbReference type="Gene3D" id="1.10.10.10">
    <property type="entry name" value="Winged helix-like DNA-binding domain superfamily/Winged helix DNA-binding domain"/>
    <property type="match status" value="1"/>
</dbReference>
<keyword evidence="2" id="KW-0238">DNA-binding</keyword>
<dbReference type="InterPro" id="IPR000595">
    <property type="entry name" value="cNMP-bd_dom"/>
</dbReference>